<accession>A0A811R5B5</accession>
<feature type="compositionally biased region" description="Gly residues" evidence="1">
    <location>
        <begin position="186"/>
        <end position="196"/>
    </location>
</feature>
<dbReference type="AlphaFoldDB" id="A0A811R5B5"/>
<dbReference type="Proteomes" id="UP000604825">
    <property type="component" value="Unassembled WGS sequence"/>
</dbReference>
<feature type="compositionally biased region" description="Basic and acidic residues" evidence="1">
    <location>
        <begin position="118"/>
        <end position="129"/>
    </location>
</feature>
<gene>
    <name evidence="2" type="ORF">NCGR_LOCUS48543</name>
</gene>
<feature type="region of interest" description="Disordered" evidence="1">
    <location>
        <begin position="1"/>
        <end position="199"/>
    </location>
</feature>
<feature type="compositionally biased region" description="Basic and acidic residues" evidence="1">
    <location>
        <begin position="12"/>
        <end position="24"/>
    </location>
</feature>
<evidence type="ECO:0000256" key="1">
    <source>
        <dbReference type="SAM" id="MobiDB-lite"/>
    </source>
</evidence>
<feature type="compositionally biased region" description="Gly residues" evidence="1">
    <location>
        <begin position="96"/>
        <end position="108"/>
    </location>
</feature>
<organism evidence="2 3">
    <name type="scientific">Miscanthus lutarioriparius</name>
    <dbReference type="NCBI Taxonomy" id="422564"/>
    <lineage>
        <taxon>Eukaryota</taxon>
        <taxon>Viridiplantae</taxon>
        <taxon>Streptophyta</taxon>
        <taxon>Embryophyta</taxon>
        <taxon>Tracheophyta</taxon>
        <taxon>Spermatophyta</taxon>
        <taxon>Magnoliopsida</taxon>
        <taxon>Liliopsida</taxon>
        <taxon>Poales</taxon>
        <taxon>Poaceae</taxon>
        <taxon>PACMAD clade</taxon>
        <taxon>Panicoideae</taxon>
        <taxon>Andropogonodae</taxon>
        <taxon>Andropogoneae</taxon>
        <taxon>Saccharinae</taxon>
        <taxon>Miscanthus</taxon>
    </lineage>
</organism>
<feature type="compositionally biased region" description="Basic and acidic residues" evidence="1">
    <location>
        <begin position="173"/>
        <end position="184"/>
    </location>
</feature>
<comment type="caution">
    <text evidence="2">The sequence shown here is derived from an EMBL/GenBank/DDBJ whole genome shotgun (WGS) entry which is preliminary data.</text>
</comment>
<keyword evidence="3" id="KW-1185">Reference proteome</keyword>
<dbReference type="EMBL" id="CAJGYO010000013">
    <property type="protein sequence ID" value="CAD6265238.1"/>
    <property type="molecule type" value="Genomic_DNA"/>
</dbReference>
<feature type="compositionally biased region" description="Basic and acidic residues" evidence="1">
    <location>
        <begin position="248"/>
        <end position="303"/>
    </location>
</feature>
<protein>
    <submittedName>
        <fullName evidence="2">Uncharacterized protein</fullName>
    </submittedName>
</protein>
<feature type="region of interest" description="Disordered" evidence="1">
    <location>
        <begin position="246"/>
        <end position="303"/>
    </location>
</feature>
<name>A0A811R5B5_9POAL</name>
<sequence length="303" mass="32203">MAAGGCCGPAEGRPEQRLAEEARGGARTGGAPGMGDCGRPGGAAPRLRSSAAKGTGARCWRDWTPRPADMARGAAQRNRRVTRAGTRGKTAAWSYGGSGAGLRSGNGGWPWRALARGQQREKEGMESHARPRNSCTLAGEASSVRRSGEVLHSSGEHARGREPRNTGAPGHDGGPRQRGKERDGVVGLGRGSGAGRGAAWCCARRGTKGAARARVANQRRPGTRCACALRPGDGELELERLLTAAEKGSVREREATQAGDRQRQRQSREIRRQTETGTDRVAAEKRKEREQSVKCTVREDRVA</sequence>
<evidence type="ECO:0000313" key="3">
    <source>
        <dbReference type="Proteomes" id="UP000604825"/>
    </source>
</evidence>
<feature type="compositionally biased region" description="Gly residues" evidence="1">
    <location>
        <begin position="26"/>
        <end position="41"/>
    </location>
</feature>
<proteinExistence type="predicted"/>
<evidence type="ECO:0000313" key="2">
    <source>
        <dbReference type="EMBL" id="CAD6265238.1"/>
    </source>
</evidence>
<feature type="compositionally biased region" description="Basic and acidic residues" evidence="1">
    <location>
        <begin position="146"/>
        <end position="164"/>
    </location>
</feature>
<reference evidence="2" key="1">
    <citation type="submission" date="2020-10" db="EMBL/GenBank/DDBJ databases">
        <authorList>
            <person name="Han B."/>
            <person name="Lu T."/>
            <person name="Zhao Q."/>
            <person name="Huang X."/>
            <person name="Zhao Y."/>
        </authorList>
    </citation>
    <scope>NUCLEOTIDE SEQUENCE</scope>
</reference>